<protein>
    <recommendedName>
        <fullName evidence="2">DUF4410 domain-containing protein</fullName>
    </recommendedName>
</protein>
<name>A0AAT9FN01_9BACT</name>
<organism evidence="1">
    <name type="scientific">Oceaniferula spumae</name>
    <dbReference type="NCBI Taxonomy" id="2979115"/>
    <lineage>
        <taxon>Bacteria</taxon>
        <taxon>Pseudomonadati</taxon>
        <taxon>Verrucomicrobiota</taxon>
        <taxon>Verrucomicrobiia</taxon>
        <taxon>Verrucomicrobiales</taxon>
        <taxon>Verrucomicrobiaceae</taxon>
        <taxon>Oceaniferula</taxon>
    </lineage>
</organism>
<accession>A0AAT9FN01</accession>
<evidence type="ECO:0008006" key="2">
    <source>
        <dbReference type="Google" id="ProtNLM"/>
    </source>
</evidence>
<dbReference type="KEGG" id="osu:NT6N_24310"/>
<sequence>MLTLFGDVVAKEDRDESKGASTKIEGAAAKRYEEAFWSEYKKKKVDRQIYVAFGGKEPAEGEKIEVAMTMRGPHIFRRKSDQKVEAYLTLGFMGYYQVDFDASTKVKESFFVGKFGDEEARFDTFKELNQWISKQMKKLFKDKK</sequence>
<proteinExistence type="predicted"/>
<dbReference type="EMBL" id="AP026866">
    <property type="protein sequence ID" value="BDS07391.1"/>
    <property type="molecule type" value="Genomic_DNA"/>
</dbReference>
<gene>
    <name evidence="1" type="ORF">NT6N_24310</name>
</gene>
<reference evidence="1" key="1">
    <citation type="submission" date="2024-07" db="EMBL/GenBank/DDBJ databases">
        <title>Complete genome sequence of Verrucomicrobiaceae bacterium NT6N.</title>
        <authorList>
            <person name="Huang C."/>
            <person name="Takami H."/>
            <person name="Hamasaki K."/>
        </authorList>
    </citation>
    <scope>NUCLEOTIDE SEQUENCE</scope>
    <source>
        <strain evidence="1">NT6N</strain>
    </source>
</reference>
<evidence type="ECO:0000313" key="1">
    <source>
        <dbReference type="EMBL" id="BDS07391.1"/>
    </source>
</evidence>
<dbReference type="AlphaFoldDB" id="A0AAT9FN01"/>